<evidence type="ECO:0000313" key="3">
    <source>
        <dbReference type="EMBL" id="RNA36011.1"/>
    </source>
</evidence>
<accession>A0A3M7SJQ7</accession>
<gene>
    <name evidence="3" type="ORF">BpHYR1_033314</name>
</gene>
<comment type="caution">
    <text evidence="3">The sequence shown here is derived from an EMBL/GenBank/DDBJ whole genome shotgun (WGS) entry which is preliminary data.</text>
</comment>
<keyword evidence="2" id="KW-1133">Transmembrane helix</keyword>
<feature type="transmembrane region" description="Helical" evidence="2">
    <location>
        <begin position="38"/>
        <end position="55"/>
    </location>
</feature>
<feature type="region of interest" description="Disordered" evidence="1">
    <location>
        <begin position="127"/>
        <end position="149"/>
    </location>
</feature>
<feature type="compositionally biased region" description="Acidic residues" evidence="1">
    <location>
        <begin position="135"/>
        <end position="149"/>
    </location>
</feature>
<dbReference type="AlphaFoldDB" id="A0A3M7SJQ7"/>
<dbReference type="Proteomes" id="UP000276133">
    <property type="component" value="Unassembled WGS sequence"/>
</dbReference>
<protein>
    <submittedName>
        <fullName evidence="3">Uncharacterized protein</fullName>
    </submittedName>
</protein>
<dbReference type="EMBL" id="REGN01001255">
    <property type="protein sequence ID" value="RNA36011.1"/>
    <property type="molecule type" value="Genomic_DNA"/>
</dbReference>
<keyword evidence="4" id="KW-1185">Reference proteome</keyword>
<name>A0A3M7SJQ7_BRAPC</name>
<evidence type="ECO:0000313" key="4">
    <source>
        <dbReference type="Proteomes" id="UP000276133"/>
    </source>
</evidence>
<proteinExistence type="predicted"/>
<sequence>MQIFERFRPVFLIHSGVFYLGLWMLIDKYGMDVVAKSAGGLGFLVMGAVAISYLSHEVEANEAKLEDEKVMTVFKLLTSGEKPDNCSKDGSDLCIYCCNFRDFRIFGKNVYRCYDKSEYGVHFQDVEPTAPSPDAENEDPGNVDVADEL</sequence>
<organism evidence="3 4">
    <name type="scientific">Brachionus plicatilis</name>
    <name type="common">Marine rotifer</name>
    <name type="synonym">Brachionus muelleri</name>
    <dbReference type="NCBI Taxonomy" id="10195"/>
    <lineage>
        <taxon>Eukaryota</taxon>
        <taxon>Metazoa</taxon>
        <taxon>Spiralia</taxon>
        <taxon>Gnathifera</taxon>
        <taxon>Rotifera</taxon>
        <taxon>Eurotatoria</taxon>
        <taxon>Monogononta</taxon>
        <taxon>Pseudotrocha</taxon>
        <taxon>Ploima</taxon>
        <taxon>Brachionidae</taxon>
        <taxon>Brachionus</taxon>
    </lineage>
</organism>
<feature type="transmembrane region" description="Helical" evidence="2">
    <location>
        <begin position="7"/>
        <end position="26"/>
    </location>
</feature>
<evidence type="ECO:0000256" key="1">
    <source>
        <dbReference type="SAM" id="MobiDB-lite"/>
    </source>
</evidence>
<keyword evidence="2" id="KW-0812">Transmembrane</keyword>
<reference evidence="3 4" key="1">
    <citation type="journal article" date="2018" name="Sci. Rep.">
        <title>Genomic signatures of local adaptation to the degree of environmental predictability in rotifers.</title>
        <authorList>
            <person name="Franch-Gras L."/>
            <person name="Hahn C."/>
            <person name="Garcia-Roger E.M."/>
            <person name="Carmona M.J."/>
            <person name="Serra M."/>
            <person name="Gomez A."/>
        </authorList>
    </citation>
    <scope>NUCLEOTIDE SEQUENCE [LARGE SCALE GENOMIC DNA]</scope>
    <source>
        <strain evidence="3">HYR1</strain>
    </source>
</reference>
<evidence type="ECO:0000256" key="2">
    <source>
        <dbReference type="SAM" id="Phobius"/>
    </source>
</evidence>
<keyword evidence="2" id="KW-0472">Membrane</keyword>